<evidence type="ECO:0000313" key="5">
    <source>
        <dbReference type="Proteomes" id="UP000032545"/>
    </source>
</evidence>
<dbReference type="PANTHER" id="PTHR43428">
    <property type="entry name" value="ARSENATE REDUCTASE"/>
    <property type="match status" value="1"/>
</dbReference>
<feature type="region of interest" description="Disordered" evidence="2">
    <location>
        <begin position="192"/>
        <end position="288"/>
    </location>
</feature>
<dbReference type="Gene3D" id="3.40.50.2300">
    <property type="match status" value="1"/>
</dbReference>
<dbReference type="CDD" id="cd16345">
    <property type="entry name" value="LMWP_ArsC"/>
    <property type="match status" value="1"/>
</dbReference>
<dbReference type="Proteomes" id="UP000032545">
    <property type="component" value="Unassembled WGS sequence"/>
</dbReference>
<sequence>MTGRSPSDSMSINSTSINSTPVDSLSVDSLSVDSLSVDTAPLRPAQPMVPMQRPPEVLFVCVHNAGRSQMGAALLDQHGRGRVQARSAGPAPAATLHLPVVAAMAEVGIDLSGACPTRLTDDAVRAASVVITMGCGDTVPIYPHTRYLTWELDDPAEKPLEDVRPIRDEIDSRVRSLLYSLGVAARVGLLRDRPDLDQPGSDRLDLDQPGRDQPGRGAYQPSGGPTGPRRLPAAPPRPRPHRTASTTGQPTSPGPDRAAPGVSRPTPRRRGPGSPATSPGTPPGRPAR</sequence>
<keyword evidence="5" id="KW-1185">Reference proteome</keyword>
<dbReference type="GO" id="GO:0046685">
    <property type="term" value="P:response to arsenic-containing substance"/>
    <property type="evidence" value="ECO:0007669"/>
    <property type="project" value="UniProtKB-KW"/>
</dbReference>
<dbReference type="AlphaFoldDB" id="A0A0D8BB86"/>
<dbReference type="InterPro" id="IPR036196">
    <property type="entry name" value="Ptyr_pPase_sf"/>
</dbReference>
<comment type="caution">
    <text evidence="4">The sequence shown here is derived from an EMBL/GenBank/DDBJ whole genome shotgun (WGS) entry which is preliminary data.</text>
</comment>
<gene>
    <name evidence="4" type="ORF">FF36_04261</name>
</gene>
<dbReference type="Pfam" id="PF01451">
    <property type="entry name" value="LMWPc"/>
    <property type="match status" value="1"/>
</dbReference>
<feature type="domain" description="Phosphotyrosine protein phosphatase I" evidence="3">
    <location>
        <begin position="55"/>
        <end position="180"/>
    </location>
</feature>
<evidence type="ECO:0000256" key="1">
    <source>
        <dbReference type="ARBA" id="ARBA00022849"/>
    </source>
</evidence>
<keyword evidence="1" id="KW-0059">Arsenical resistance</keyword>
<protein>
    <submittedName>
        <fullName evidence="4">Protein-tyrosine-phosphatase</fullName>
    </submittedName>
</protein>
<proteinExistence type="predicted"/>
<reference evidence="4 5" key="2">
    <citation type="journal article" date="2016" name="Genome Announc.">
        <title>Permanent Draft Genome Sequences for Two Variants of Frankia sp. Strain CpI1, the First Frankia Strain Isolated from Root Nodules of Comptonia peregrina.</title>
        <authorList>
            <person name="Oshone R."/>
            <person name="Hurst S.G.IV."/>
            <person name="Abebe-Akele F."/>
            <person name="Simpson S."/>
            <person name="Morris K."/>
            <person name="Thomas W.K."/>
            <person name="Tisa L.S."/>
        </authorList>
    </citation>
    <scope>NUCLEOTIDE SEQUENCE [LARGE SCALE GENOMIC DNA]</scope>
    <source>
        <strain evidence="5">CpI1-S</strain>
    </source>
</reference>
<dbReference type="EMBL" id="JYFN01000037">
    <property type="protein sequence ID" value="KJE21451.1"/>
    <property type="molecule type" value="Genomic_DNA"/>
</dbReference>
<evidence type="ECO:0000313" key="4">
    <source>
        <dbReference type="EMBL" id="KJE21451.1"/>
    </source>
</evidence>
<accession>A0A0D8BB86</accession>
<dbReference type="InterPro" id="IPR023485">
    <property type="entry name" value="Ptyr_pPase"/>
</dbReference>
<feature type="compositionally biased region" description="Basic and acidic residues" evidence="2">
    <location>
        <begin position="192"/>
        <end position="214"/>
    </location>
</feature>
<organism evidence="4 5">
    <name type="scientific">Frankia torreyi</name>
    <dbReference type="NCBI Taxonomy" id="1856"/>
    <lineage>
        <taxon>Bacteria</taxon>
        <taxon>Bacillati</taxon>
        <taxon>Actinomycetota</taxon>
        <taxon>Actinomycetes</taxon>
        <taxon>Frankiales</taxon>
        <taxon>Frankiaceae</taxon>
        <taxon>Frankia</taxon>
    </lineage>
</organism>
<evidence type="ECO:0000256" key="2">
    <source>
        <dbReference type="SAM" id="MobiDB-lite"/>
    </source>
</evidence>
<dbReference type="PANTHER" id="PTHR43428:SF1">
    <property type="entry name" value="ARSENATE REDUCTASE"/>
    <property type="match status" value="1"/>
</dbReference>
<name>A0A0D8BB86_9ACTN</name>
<reference evidence="5" key="1">
    <citation type="submission" date="2015-02" db="EMBL/GenBank/DDBJ databases">
        <title>Draft Genome of Frankia sp. CpI1-S.</title>
        <authorList>
            <person name="Oshone R.T."/>
            <person name="Ngom M."/>
            <person name="Ghodhbane-Gtari F."/>
            <person name="Gtari M."/>
            <person name="Morris K."/>
            <person name="Thomas K."/>
            <person name="Sen A."/>
            <person name="Tisa L.S."/>
        </authorList>
    </citation>
    <scope>NUCLEOTIDE SEQUENCE [LARGE SCALE GENOMIC DNA]</scope>
    <source>
        <strain evidence="5">CpI1-S</strain>
    </source>
</reference>
<evidence type="ECO:0000259" key="3">
    <source>
        <dbReference type="SMART" id="SM00226"/>
    </source>
</evidence>
<dbReference type="SMART" id="SM00226">
    <property type="entry name" value="LMWPc"/>
    <property type="match status" value="1"/>
</dbReference>
<dbReference type="SUPFAM" id="SSF52788">
    <property type="entry name" value="Phosphotyrosine protein phosphatases I"/>
    <property type="match status" value="1"/>
</dbReference>